<keyword evidence="10" id="KW-1185">Reference proteome</keyword>
<gene>
    <name evidence="9" type="ORF">FYJ63_06315</name>
</gene>
<protein>
    <submittedName>
        <fullName evidence="9">FtsQ-type POTRA domain-containing protein</fullName>
    </submittedName>
</protein>
<evidence type="ECO:0000256" key="2">
    <source>
        <dbReference type="ARBA" id="ARBA00022618"/>
    </source>
</evidence>
<evidence type="ECO:0000256" key="4">
    <source>
        <dbReference type="ARBA" id="ARBA00022989"/>
    </source>
</evidence>
<dbReference type="InterPro" id="IPR050487">
    <property type="entry name" value="FtsQ_DivIB"/>
</dbReference>
<dbReference type="InterPro" id="IPR005548">
    <property type="entry name" value="Cell_div_FtsQ/DivIB_C"/>
</dbReference>
<dbReference type="AlphaFoldDB" id="A0A7K0K357"/>
<feature type="domain" description="Cell division protein FtsQ/DivIB C-terminal" evidence="7">
    <location>
        <begin position="117"/>
        <end position="230"/>
    </location>
</feature>
<reference evidence="9 10" key="1">
    <citation type="submission" date="2019-08" db="EMBL/GenBank/DDBJ databases">
        <title>In-depth cultivation of the pig gut microbiome towards novel bacterial diversity and tailored functional studies.</title>
        <authorList>
            <person name="Wylensek D."/>
            <person name="Hitch T.C.A."/>
            <person name="Clavel T."/>
        </authorList>
    </citation>
    <scope>NUCLEOTIDE SEQUENCE [LARGE SCALE GENOMIC DNA]</scope>
    <source>
        <strain evidence="9 10">RF-GAM-744-WT-7</strain>
    </source>
</reference>
<dbReference type="Pfam" id="PF08478">
    <property type="entry name" value="POTRA_1"/>
    <property type="match status" value="1"/>
</dbReference>
<accession>A0A7K0K357</accession>
<dbReference type="Proteomes" id="UP000442535">
    <property type="component" value="Unassembled WGS sequence"/>
</dbReference>
<dbReference type="Pfam" id="PF03799">
    <property type="entry name" value="FtsQ_DivIB_C"/>
    <property type="match status" value="1"/>
</dbReference>
<feature type="transmembrane region" description="Helical" evidence="6">
    <location>
        <begin position="21"/>
        <end position="46"/>
    </location>
</feature>
<keyword evidence="2" id="KW-0132">Cell division</keyword>
<dbReference type="PANTHER" id="PTHR37820:SF1">
    <property type="entry name" value="CELL DIVISION PROTEIN FTSQ"/>
    <property type="match status" value="1"/>
</dbReference>
<evidence type="ECO:0000313" key="10">
    <source>
        <dbReference type="Proteomes" id="UP000442535"/>
    </source>
</evidence>
<evidence type="ECO:0000256" key="3">
    <source>
        <dbReference type="ARBA" id="ARBA00022692"/>
    </source>
</evidence>
<name>A0A7K0K357_9ACTO</name>
<keyword evidence="1" id="KW-1003">Cell membrane</keyword>
<evidence type="ECO:0000259" key="7">
    <source>
        <dbReference type="Pfam" id="PF03799"/>
    </source>
</evidence>
<keyword evidence="5" id="KW-0131">Cell cycle</keyword>
<sequence>MDRLEEREFLRRHARHIRVATLVGILLGVGVVSFVVFFSPLFAYHLDKCVVNGAKTTDVAAICQATAGFEGTPLTRLAAGPVEKAVLKAVPALQDVKMSRSWLQGIDLKVVERVPVATVRQNGKVVGIDRDSVILEVAPGDVDGLPRVDVDVEKLGGKTEKLVVAALSALGDMPGELRAEIEAVTSQDAAQLTFAMRDGRELIWGNSKDSVEKAQVAKLLFTVQGVKVVDVSNPERPSTR</sequence>
<dbReference type="GO" id="GO:0051301">
    <property type="term" value="P:cell division"/>
    <property type="evidence" value="ECO:0007669"/>
    <property type="project" value="UniProtKB-KW"/>
</dbReference>
<evidence type="ECO:0000313" key="9">
    <source>
        <dbReference type="EMBL" id="MST49848.1"/>
    </source>
</evidence>
<keyword evidence="6" id="KW-0472">Membrane</keyword>
<dbReference type="EMBL" id="VUMY01000009">
    <property type="protein sequence ID" value="MST49848.1"/>
    <property type="molecule type" value="Genomic_DNA"/>
</dbReference>
<keyword evidence="4 6" id="KW-1133">Transmembrane helix</keyword>
<dbReference type="GO" id="GO:0005886">
    <property type="term" value="C:plasma membrane"/>
    <property type="evidence" value="ECO:0007669"/>
    <property type="project" value="TreeGrafter"/>
</dbReference>
<evidence type="ECO:0000256" key="1">
    <source>
        <dbReference type="ARBA" id="ARBA00022475"/>
    </source>
</evidence>
<organism evidence="9 10">
    <name type="scientific">Mobiluncus porci</name>
    <dbReference type="NCBI Taxonomy" id="2652278"/>
    <lineage>
        <taxon>Bacteria</taxon>
        <taxon>Bacillati</taxon>
        <taxon>Actinomycetota</taxon>
        <taxon>Actinomycetes</taxon>
        <taxon>Actinomycetales</taxon>
        <taxon>Actinomycetaceae</taxon>
        <taxon>Mobiluncus</taxon>
    </lineage>
</organism>
<feature type="domain" description="POTRA" evidence="8">
    <location>
        <begin position="50"/>
        <end position="113"/>
    </location>
</feature>
<proteinExistence type="predicted"/>
<comment type="caution">
    <text evidence="9">The sequence shown here is derived from an EMBL/GenBank/DDBJ whole genome shotgun (WGS) entry which is preliminary data.</text>
</comment>
<evidence type="ECO:0000256" key="5">
    <source>
        <dbReference type="ARBA" id="ARBA00023306"/>
    </source>
</evidence>
<keyword evidence="3 6" id="KW-0812">Transmembrane</keyword>
<dbReference type="InterPro" id="IPR013685">
    <property type="entry name" value="POTRA_FtsQ_type"/>
</dbReference>
<evidence type="ECO:0000256" key="6">
    <source>
        <dbReference type="SAM" id="Phobius"/>
    </source>
</evidence>
<dbReference type="PANTHER" id="PTHR37820">
    <property type="entry name" value="CELL DIVISION PROTEIN DIVIB"/>
    <property type="match status" value="1"/>
</dbReference>
<evidence type="ECO:0000259" key="8">
    <source>
        <dbReference type="Pfam" id="PF08478"/>
    </source>
</evidence>